<sequence length="80" mass="8933">MPVGDVQMFTILFSGQVTATSVDNMLLFLFGHVLDTVHDVRLQIKKGSCSMHEPDGWDKVRPPGIYLISESAGCFFIQIF</sequence>
<accession>A0A329X871</accession>
<organism evidence="1 2">
    <name type="scientific">Photorhabdus bodei</name>
    <dbReference type="NCBI Taxonomy" id="2029681"/>
    <lineage>
        <taxon>Bacteria</taxon>
        <taxon>Pseudomonadati</taxon>
        <taxon>Pseudomonadota</taxon>
        <taxon>Gammaproteobacteria</taxon>
        <taxon>Enterobacterales</taxon>
        <taxon>Morganellaceae</taxon>
        <taxon>Photorhabdus</taxon>
    </lineage>
</organism>
<dbReference type="EMBL" id="NSCM01000021">
    <property type="protein sequence ID" value="RAX11588.1"/>
    <property type="molecule type" value="Genomic_DNA"/>
</dbReference>
<reference evidence="1 2" key="1">
    <citation type="journal article" date="2018" name="Int. J. Syst. Evol. Microbiol.">
        <title>Whole-genome-based revisit of Photorhabdus phylogeny: proposal for the elevation of most Photorhabdus subspecies to the species level and description of one novel species Photorhabdus bodei sp. nov., and one novel subspecies Photorhabdus laumondii subsp. clarkei subsp. nov.</title>
        <authorList>
            <person name="Machado R.A.R."/>
            <person name="Wuthrich D."/>
            <person name="Kuhnert P."/>
            <person name="Arce C.C.M."/>
            <person name="Thonen L."/>
            <person name="Ruiz C."/>
            <person name="Zhang X."/>
            <person name="Robert C.A.M."/>
            <person name="Karimi J."/>
            <person name="Kamali S."/>
            <person name="Ma J."/>
            <person name="Bruggmann R."/>
            <person name="Erb M."/>
        </authorList>
    </citation>
    <scope>NUCLEOTIDE SEQUENCE [LARGE SCALE GENOMIC DNA]</scope>
    <source>
        <strain evidence="1 2">LJ24-63</strain>
    </source>
</reference>
<comment type="caution">
    <text evidence="1">The sequence shown here is derived from an EMBL/GenBank/DDBJ whole genome shotgun (WGS) entry which is preliminary data.</text>
</comment>
<dbReference type="AlphaFoldDB" id="A0A329X871"/>
<name>A0A329X871_9GAMM</name>
<evidence type="ECO:0000313" key="2">
    <source>
        <dbReference type="Proteomes" id="UP000250919"/>
    </source>
</evidence>
<proteinExistence type="predicted"/>
<evidence type="ECO:0000313" key="1">
    <source>
        <dbReference type="EMBL" id="RAX11588.1"/>
    </source>
</evidence>
<protein>
    <submittedName>
        <fullName evidence="1">Uncharacterized protein</fullName>
    </submittedName>
</protein>
<gene>
    <name evidence="1" type="ORF">CKY02_13005</name>
</gene>
<dbReference type="Proteomes" id="UP000250919">
    <property type="component" value="Unassembled WGS sequence"/>
</dbReference>